<dbReference type="Gene3D" id="2.130.10.10">
    <property type="entry name" value="YVTN repeat-like/Quinoprotein amine dehydrogenase"/>
    <property type="match status" value="2"/>
</dbReference>
<dbReference type="InterPro" id="IPR015943">
    <property type="entry name" value="WD40/YVTN_repeat-like_dom_sf"/>
</dbReference>
<dbReference type="Pfam" id="PF18998">
    <property type="entry name" value="Flg_new_2"/>
    <property type="match status" value="1"/>
</dbReference>
<dbReference type="PROSITE" id="PS51257">
    <property type="entry name" value="PROKAR_LIPOPROTEIN"/>
    <property type="match status" value="1"/>
</dbReference>
<dbReference type="Proteomes" id="UP000011960">
    <property type="component" value="Unassembled WGS sequence"/>
</dbReference>
<comment type="caution">
    <text evidence="2">The sequence shown here is derived from an EMBL/GenBank/DDBJ whole genome shotgun (WGS) entry which is preliminary data.</text>
</comment>
<feature type="domain" description="Bacterial repeat" evidence="1">
    <location>
        <begin position="58"/>
        <end position="124"/>
    </location>
</feature>
<proteinExistence type="predicted"/>
<dbReference type="PATRIC" id="fig|1288826.3.peg.1128"/>
<dbReference type="CDD" id="cd15482">
    <property type="entry name" value="Sialidase_non-viral"/>
    <property type="match status" value="1"/>
</dbReference>
<dbReference type="InterPro" id="IPR044060">
    <property type="entry name" value="Bacterial_rp_domain"/>
</dbReference>
<dbReference type="OrthoDB" id="5664384at2"/>
<name>M7DCH4_9GAMM</name>
<protein>
    <recommendedName>
        <fullName evidence="1">Bacterial repeat domain-containing protein</fullName>
    </recommendedName>
</protein>
<dbReference type="AlphaFoldDB" id="M7DCH4"/>
<accession>M7DCH4</accession>
<reference evidence="2 3" key="1">
    <citation type="journal article" date="2013" name="Genome Announc.">
        <title>Genome Sequence of Hydrothermal Arsenic-Respiring Bacterium Marinobacter santoriniensis NKSG1T.</title>
        <authorList>
            <person name="Handley K.M."/>
            <person name="Upton M."/>
            <person name="Beatson S.A."/>
            <person name="Hery M."/>
            <person name="Lloyd J.R."/>
        </authorList>
    </citation>
    <scope>NUCLEOTIDE SEQUENCE [LARGE SCALE GENOMIC DNA]</scope>
    <source>
        <strain evidence="2 3">NKSG1</strain>
    </source>
</reference>
<dbReference type="EMBL" id="APAT01000015">
    <property type="protein sequence ID" value="EMP55367.1"/>
    <property type="molecule type" value="Genomic_DNA"/>
</dbReference>
<dbReference type="STRING" id="1288826.MSNKSG1_05838"/>
<evidence type="ECO:0000313" key="3">
    <source>
        <dbReference type="Proteomes" id="UP000011960"/>
    </source>
</evidence>
<organism evidence="2 3">
    <name type="scientific">Marinobacter santoriniensis NKSG1</name>
    <dbReference type="NCBI Taxonomy" id="1288826"/>
    <lineage>
        <taxon>Bacteria</taxon>
        <taxon>Pseudomonadati</taxon>
        <taxon>Pseudomonadota</taxon>
        <taxon>Gammaproteobacteria</taxon>
        <taxon>Pseudomonadales</taxon>
        <taxon>Marinobacteraceae</taxon>
        <taxon>Marinobacter</taxon>
    </lineage>
</organism>
<dbReference type="RefSeq" id="WP_008938315.1">
    <property type="nucleotide sequence ID" value="NZ_APAT01000015.1"/>
</dbReference>
<evidence type="ECO:0000259" key="1">
    <source>
        <dbReference type="Pfam" id="PF18998"/>
    </source>
</evidence>
<keyword evidence="3" id="KW-1185">Reference proteome</keyword>
<gene>
    <name evidence="2" type="ORF">MSNKSG1_05838</name>
</gene>
<evidence type="ECO:0000313" key="2">
    <source>
        <dbReference type="EMBL" id="EMP55367.1"/>
    </source>
</evidence>
<sequence length="453" mass="48333">MDAFPFRHAFNTFKTLIITLSFAFLVAACGGEGNSGSDDENASANKALETAPHTVALYAEPENAGTYSGGGQYKDGQKASLTAQTTPHYVFVNWTDGDGHVISERPDFELTVDHDYALQANFELARTAYPIGTPPAGVITELRAAGEPGLLFASTAEKTIGDQLNGLWRSQNWGASWERLAKGKVPFISVGSGDPDLVIVGVEDFFVISMDAGENWSTGGVRDASGNLVAFNDGAAFTAEWGIYMVSSAISGAGIYLLNPFDRTSFLLFSETDTGVVEKAQFQHIEVSPSNPNIIYASTATNNEFVKSFDGGWSYYSLIDGLAPTGGTIGDGIALNPLNSNQLFVDGSLSVDGGVNWTPNSQVTLGRTFWVDDYVVRFNEIDSVGILEVSRDFGASWTDVLTLDDGSGTGFNTVSIFSVGRNQVYFEAIPNGSSTAGIYGIDFSLIRSGIESL</sequence>
<dbReference type="SUPFAM" id="SSF110296">
    <property type="entry name" value="Oligoxyloglucan reducing end-specific cellobiohydrolase"/>
    <property type="match status" value="1"/>
</dbReference>